<dbReference type="GO" id="GO:0005737">
    <property type="term" value="C:cytoplasm"/>
    <property type="evidence" value="ECO:0007669"/>
    <property type="project" value="TreeGrafter"/>
</dbReference>
<dbReference type="GO" id="GO:0016887">
    <property type="term" value="F:ATP hydrolysis activity"/>
    <property type="evidence" value="ECO:0007669"/>
    <property type="project" value="InterPro"/>
</dbReference>
<evidence type="ECO:0000259" key="5">
    <source>
        <dbReference type="SMART" id="SM00382"/>
    </source>
</evidence>
<dbReference type="EMBL" id="WMIA01000025">
    <property type="protein sequence ID" value="MTF40328.1"/>
    <property type="molecule type" value="Genomic_DNA"/>
</dbReference>
<protein>
    <submittedName>
        <fullName evidence="6">AAA domain-containing protein</fullName>
    </submittedName>
</protein>
<evidence type="ECO:0000313" key="7">
    <source>
        <dbReference type="Proteomes" id="UP000437131"/>
    </source>
</evidence>
<proteinExistence type="predicted"/>
<dbReference type="InterPro" id="IPR027417">
    <property type="entry name" value="P-loop_NTPase"/>
</dbReference>
<reference evidence="6 7" key="1">
    <citation type="submission" date="2019-11" db="EMBL/GenBank/DDBJ databases">
        <title>Isolation of a new High Light Tolerant Cyanobacteria.</title>
        <authorList>
            <person name="Dobson Z."/>
            <person name="Vaughn N."/>
            <person name="Vaughn M."/>
            <person name="Fromme P."/>
            <person name="Mazor Y."/>
        </authorList>
    </citation>
    <scope>NUCLEOTIDE SEQUENCE [LARGE SCALE GENOMIC DNA]</scope>
    <source>
        <strain evidence="6 7">0216</strain>
    </source>
</reference>
<dbReference type="InterPro" id="IPR001270">
    <property type="entry name" value="ClpA/B"/>
</dbReference>
<dbReference type="GO" id="GO:0005524">
    <property type="term" value="F:ATP binding"/>
    <property type="evidence" value="ECO:0007669"/>
    <property type="project" value="UniProtKB-KW"/>
</dbReference>
<dbReference type="AlphaFoldDB" id="A0A844GZE8"/>
<gene>
    <name evidence="6" type="ORF">GGC33_15525</name>
</gene>
<dbReference type="Gene3D" id="1.10.8.60">
    <property type="match status" value="1"/>
</dbReference>
<dbReference type="GO" id="GO:0034605">
    <property type="term" value="P:cellular response to heat"/>
    <property type="evidence" value="ECO:0007669"/>
    <property type="project" value="TreeGrafter"/>
</dbReference>
<sequence>MNQLVSSRWITDFIKHRYHRLHSIIYGNIHDQFLWQGNYQNLENFLTCYFQDLGFEIIVTYDMIDGFNFNSDEARQEFQDLARNRLAEKHQGSLGNTQINNPPSPPTNPSNNNPLSPPSRGNPGGRMPQNLNTRKSPEDAFGDLRAVLSQSKKAIASIINLGDMLTSDGSRYSADERNPLALLKKCLLEAEVIRQGELTGYRNTVIIIADDLKRIPEWLHQHNPFVDMVQVSYPNKEERKEFALRFLNRFYQGENINIQKSDNQPSELETIAEEFADLTDGFRAMDLDALRLTSHQERIPVKQKEIWRIVDYYKFGLKEDPWAQLNPEKVRQATQQLSSRVMGQPRAVNAVTTMLTSARVGLTMTGNSGNSGKPKGIFFFVGPTGVGKTELAKAVTELVFGDEKAFARFDMSEYKEEHAAEKLAGAPPGFVGYEEGGQLTNRVLEKPYSILLFDEIEKAHPKVLDKFLQILEDGRLTDGKGQTAYFNQTAIIFTSNIGASDLSDPQTGTIIREGIMKRAQQGEILSFEEVENHFKQEVDWYFTSRIGRAELLNRFGDNIVVFDILRPDFVTNIADKFLQQLAKNAQDKYQFQITFNDTVGEFLTNKMKEGNNLLFGGRRIKNLLETYVERPLNMWIFTNYPHVEDLRGLSFNIGLNNLGELLVSNNNY</sequence>
<dbReference type="InterPro" id="IPR003593">
    <property type="entry name" value="AAA+_ATPase"/>
</dbReference>
<dbReference type="CDD" id="cd19499">
    <property type="entry name" value="RecA-like_ClpB_Hsp104-like"/>
    <property type="match status" value="1"/>
</dbReference>
<dbReference type="InterPro" id="IPR003959">
    <property type="entry name" value="ATPase_AAA_core"/>
</dbReference>
<dbReference type="Gene3D" id="3.40.50.300">
    <property type="entry name" value="P-loop containing nucleotide triphosphate hydrolases"/>
    <property type="match status" value="1"/>
</dbReference>
<feature type="region of interest" description="Disordered" evidence="4">
    <location>
        <begin position="93"/>
        <end position="137"/>
    </location>
</feature>
<dbReference type="Pfam" id="PF07724">
    <property type="entry name" value="AAA_2"/>
    <property type="match status" value="1"/>
</dbReference>
<dbReference type="RefSeq" id="WP_155084535.1">
    <property type="nucleotide sequence ID" value="NZ_WMIA01000025.1"/>
</dbReference>
<dbReference type="InterPro" id="IPR019489">
    <property type="entry name" value="Clp_ATPase_C"/>
</dbReference>
<dbReference type="PRINTS" id="PR00300">
    <property type="entry name" value="CLPPROTEASEA"/>
</dbReference>
<evidence type="ECO:0000313" key="6">
    <source>
        <dbReference type="EMBL" id="MTF40328.1"/>
    </source>
</evidence>
<evidence type="ECO:0000256" key="2">
    <source>
        <dbReference type="ARBA" id="ARBA00022840"/>
    </source>
</evidence>
<accession>A0A844GZE8</accession>
<dbReference type="Pfam" id="PF10431">
    <property type="entry name" value="ClpB_D2-small"/>
    <property type="match status" value="1"/>
</dbReference>
<keyword evidence="2" id="KW-0067">ATP-binding</keyword>
<dbReference type="SUPFAM" id="SSF52540">
    <property type="entry name" value="P-loop containing nucleoside triphosphate hydrolases"/>
    <property type="match status" value="1"/>
</dbReference>
<dbReference type="InterPro" id="IPR050130">
    <property type="entry name" value="ClpA_ClpB"/>
</dbReference>
<organism evidence="6 7">
    <name type="scientific">Cyanobacterium aponinum 0216</name>
    <dbReference type="NCBI Taxonomy" id="2676140"/>
    <lineage>
        <taxon>Bacteria</taxon>
        <taxon>Bacillati</taxon>
        <taxon>Cyanobacteriota</taxon>
        <taxon>Cyanophyceae</taxon>
        <taxon>Oscillatoriophycideae</taxon>
        <taxon>Chroococcales</taxon>
        <taxon>Geminocystaceae</taxon>
        <taxon>Cyanobacterium</taxon>
    </lineage>
</organism>
<dbReference type="Proteomes" id="UP000437131">
    <property type="component" value="Unassembled WGS sequence"/>
</dbReference>
<dbReference type="PANTHER" id="PTHR11638">
    <property type="entry name" value="ATP-DEPENDENT CLP PROTEASE"/>
    <property type="match status" value="1"/>
</dbReference>
<name>A0A844GZE8_9CHRO</name>
<feature type="compositionally biased region" description="Low complexity" evidence="4">
    <location>
        <begin position="109"/>
        <end position="121"/>
    </location>
</feature>
<evidence type="ECO:0000256" key="4">
    <source>
        <dbReference type="SAM" id="MobiDB-lite"/>
    </source>
</evidence>
<comment type="caution">
    <text evidence="6">The sequence shown here is derived from an EMBL/GenBank/DDBJ whole genome shotgun (WGS) entry which is preliminary data.</text>
</comment>
<dbReference type="PANTHER" id="PTHR11638:SF18">
    <property type="entry name" value="HEAT SHOCK PROTEIN 104"/>
    <property type="match status" value="1"/>
</dbReference>
<keyword evidence="3" id="KW-0143">Chaperone</keyword>
<dbReference type="SMART" id="SM00382">
    <property type="entry name" value="AAA"/>
    <property type="match status" value="1"/>
</dbReference>
<evidence type="ECO:0000256" key="3">
    <source>
        <dbReference type="ARBA" id="ARBA00023186"/>
    </source>
</evidence>
<evidence type="ECO:0000256" key="1">
    <source>
        <dbReference type="ARBA" id="ARBA00022741"/>
    </source>
</evidence>
<keyword evidence="1" id="KW-0547">Nucleotide-binding</keyword>
<feature type="domain" description="AAA+ ATPase" evidence="5">
    <location>
        <begin position="374"/>
        <end position="527"/>
    </location>
</feature>